<keyword evidence="9" id="KW-1185">Reference proteome</keyword>
<dbReference type="AlphaFoldDB" id="A0AAN8F7S6"/>
<gene>
    <name evidence="8" type="ORF">GCK32_005627</name>
</gene>
<dbReference type="GO" id="GO:0016020">
    <property type="term" value="C:membrane"/>
    <property type="evidence" value="ECO:0007669"/>
    <property type="project" value="UniProtKB-SubCell"/>
</dbReference>
<comment type="caution">
    <text evidence="8">The sequence shown here is derived from an EMBL/GenBank/DDBJ whole genome shotgun (WGS) entry which is preliminary data.</text>
</comment>
<name>A0AAN8F7S6_TRICO</name>
<accession>A0AAN8F7S6</accession>
<reference evidence="8 9" key="1">
    <citation type="submission" date="2019-10" db="EMBL/GenBank/DDBJ databases">
        <title>Assembly and Annotation for the nematode Trichostrongylus colubriformis.</title>
        <authorList>
            <person name="Martin J."/>
        </authorList>
    </citation>
    <scope>NUCLEOTIDE SEQUENCE [LARGE SCALE GENOMIC DNA]</scope>
    <source>
        <strain evidence="8">G859</strain>
        <tissue evidence="8">Whole worm</tissue>
    </source>
</reference>
<evidence type="ECO:0000256" key="4">
    <source>
        <dbReference type="ARBA" id="ARBA00022968"/>
    </source>
</evidence>
<evidence type="ECO:0000256" key="6">
    <source>
        <dbReference type="ARBA" id="ARBA00023136"/>
    </source>
</evidence>
<dbReference type="GO" id="GO:0016263">
    <property type="term" value="F:glycoprotein-N-acetylgalactosamine 3-beta-galactosyltransferase activity"/>
    <property type="evidence" value="ECO:0007669"/>
    <property type="project" value="TreeGrafter"/>
</dbReference>
<evidence type="ECO:0000256" key="1">
    <source>
        <dbReference type="ARBA" id="ARBA00004606"/>
    </source>
</evidence>
<sequence>MRSTRKTLRKLIRAYEVSCRILLVFFFVGITIGFFDSVRRSVIRMNIVSVDELYHEIKPCEQQNMSMTEVLSRAIRLHCVLLIKNSTGEKKSIKDSLVWASRCNSFSLYNITKTMPHWWEVFCNTFTNHWKKADWFVFVEPHTYFVPENIRLFLLPFFNSRDEPVAFGSQTKHGVLPFIILSIESMRWITDLESENTTICKHFDWNLLNDQCLSDVGIEVMETRDQYGRHRILPYSPETLLDKAKAKTLNVGKMRHPIRGGPMCCSSTAFAVMNINEVMRKTAHYFVSIVHTSVAEIDYTRMSFRQKLEVALEKAKEGIPPTIMWQ</sequence>
<evidence type="ECO:0000313" key="8">
    <source>
        <dbReference type="EMBL" id="KAK5973852.1"/>
    </source>
</evidence>
<protein>
    <submittedName>
        <fullName evidence="8">Uncharacterized protein</fullName>
    </submittedName>
</protein>
<organism evidence="8 9">
    <name type="scientific">Trichostrongylus colubriformis</name>
    <name type="common">Black scour worm</name>
    <dbReference type="NCBI Taxonomy" id="6319"/>
    <lineage>
        <taxon>Eukaryota</taxon>
        <taxon>Metazoa</taxon>
        <taxon>Ecdysozoa</taxon>
        <taxon>Nematoda</taxon>
        <taxon>Chromadorea</taxon>
        <taxon>Rhabditida</taxon>
        <taxon>Rhabditina</taxon>
        <taxon>Rhabditomorpha</taxon>
        <taxon>Strongyloidea</taxon>
        <taxon>Trichostrongylidae</taxon>
        <taxon>Trichostrongylus</taxon>
    </lineage>
</organism>
<feature type="transmembrane region" description="Helical" evidence="7">
    <location>
        <begin position="12"/>
        <end position="35"/>
    </location>
</feature>
<dbReference type="PANTHER" id="PTHR23033:SF14">
    <property type="entry name" value="GLYCOPROTEIN-N-ACETYLGALACTOSAMINE 3-BETA-GALACTOSYLTRANSFERASE 1-RELATED"/>
    <property type="match status" value="1"/>
</dbReference>
<comment type="subcellular location">
    <subcellularLocation>
        <location evidence="1">Membrane</location>
        <topology evidence="1">Single-pass type II membrane protein</topology>
    </subcellularLocation>
</comment>
<keyword evidence="3 7" id="KW-0812">Transmembrane</keyword>
<keyword evidence="5 7" id="KW-1133">Transmembrane helix</keyword>
<dbReference type="EMBL" id="WIXE01014966">
    <property type="protein sequence ID" value="KAK5973852.1"/>
    <property type="molecule type" value="Genomic_DNA"/>
</dbReference>
<comment type="similarity">
    <text evidence="2">Belongs to the glycosyltransferase 31 family. Beta3-Gal-T subfamily.</text>
</comment>
<proteinExistence type="inferred from homology"/>
<evidence type="ECO:0000313" key="9">
    <source>
        <dbReference type="Proteomes" id="UP001331761"/>
    </source>
</evidence>
<keyword evidence="4" id="KW-0735">Signal-anchor</keyword>
<dbReference type="Proteomes" id="UP001331761">
    <property type="component" value="Unassembled WGS sequence"/>
</dbReference>
<dbReference type="PANTHER" id="PTHR23033">
    <property type="entry name" value="BETA1,3-GALACTOSYLTRANSFERASE"/>
    <property type="match status" value="1"/>
</dbReference>
<evidence type="ECO:0000256" key="5">
    <source>
        <dbReference type="ARBA" id="ARBA00022989"/>
    </source>
</evidence>
<dbReference type="InterPro" id="IPR026050">
    <property type="entry name" value="C1GALT1/C1GALT1_chp1"/>
</dbReference>
<evidence type="ECO:0000256" key="3">
    <source>
        <dbReference type="ARBA" id="ARBA00022692"/>
    </source>
</evidence>
<evidence type="ECO:0000256" key="7">
    <source>
        <dbReference type="SAM" id="Phobius"/>
    </source>
</evidence>
<evidence type="ECO:0000256" key="2">
    <source>
        <dbReference type="ARBA" id="ARBA00006462"/>
    </source>
</evidence>
<keyword evidence="6 7" id="KW-0472">Membrane</keyword>